<dbReference type="InterPro" id="IPR000949">
    <property type="entry name" value="ELM2_dom"/>
</dbReference>
<comment type="subcellular location">
    <subcellularLocation>
        <location evidence="1">Nucleus</location>
    </subcellularLocation>
</comment>
<feature type="compositionally biased region" description="Polar residues" evidence="10">
    <location>
        <begin position="37"/>
        <end position="54"/>
    </location>
</feature>
<dbReference type="SUPFAM" id="SSF57667">
    <property type="entry name" value="beta-beta-alpha zinc fingers"/>
    <property type="match status" value="1"/>
</dbReference>
<dbReference type="Pfam" id="PF00249">
    <property type="entry name" value="Myb_DNA-binding"/>
    <property type="match status" value="1"/>
</dbReference>
<evidence type="ECO:0000256" key="3">
    <source>
        <dbReference type="ARBA" id="ARBA00022990"/>
    </source>
</evidence>
<evidence type="ECO:0000259" key="12">
    <source>
        <dbReference type="PROSITE" id="PS51156"/>
    </source>
</evidence>
<feature type="domain" description="C2H2-type" evidence="11">
    <location>
        <begin position="86"/>
        <end position="113"/>
    </location>
</feature>
<feature type="domain" description="ELM2" evidence="12">
    <location>
        <begin position="346"/>
        <end position="437"/>
    </location>
</feature>
<gene>
    <name evidence="14" type="ORF">NDU88_010073</name>
</gene>
<feature type="domain" description="C2H2-type" evidence="11">
    <location>
        <begin position="579"/>
        <end position="608"/>
    </location>
</feature>
<evidence type="ECO:0000313" key="15">
    <source>
        <dbReference type="Proteomes" id="UP001066276"/>
    </source>
</evidence>
<evidence type="ECO:0000256" key="7">
    <source>
        <dbReference type="ARBA" id="ARBA00023242"/>
    </source>
</evidence>
<comment type="caution">
    <text evidence="14">The sequence shown here is derived from an EMBL/GenBank/DDBJ whole genome shotgun (WGS) entry which is preliminary data.</text>
</comment>
<evidence type="ECO:0000256" key="9">
    <source>
        <dbReference type="SAM" id="Coils"/>
    </source>
</evidence>
<keyword evidence="9" id="KW-0175">Coiled coil</keyword>
<keyword evidence="15" id="KW-1185">Reference proteome</keyword>
<evidence type="ECO:0000259" key="13">
    <source>
        <dbReference type="PROSITE" id="PS51293"/>
    </source>
</evidence>
<dbReference type="GO" id="GO:0005667">
    <property type="term" value="C:transcription regulator complex"/>
    <property type="evidence" value="ECO:0007669"/>
    <property type="project" value="TreeGrafter"/>
</dbReference>
<evidence type="ECO:0000256" key="10">
    <source>
        <dbReference type="SAM" id="MobiDB-lite"/>
    </source>
</evidence>
<dbReference type="InterPro" id="IPR036236">
    <property type="entry name" value="Znf_C2H2_sf"/>
</dbReference>
<dbReference type="SMART" id="SM01189">
    <property type="entry name" value="ELM2"/>
    <property type="match status" value="1"/>
</dbReference>
<keyword evidence="8" id="KW-0862">Zinc</keyword>
<feature type="region of interest" description="Disordered" evidence="10">
    <location>
        <begin position="24"/>
        <end position="71"/>
    </location>
</feature>
<evidence type="ECO:0000256" key="6">
    <source>
        <dbReference type="ARBA" id="ARBA00023163"/>
    </source>
</evidence>
<reference evidence="14" key="1">
    <citation type="journal article" date="2022" name="bioRxiv">
        <title>Sequencing and chromosome-scale assembly of the giantPleurodeles waltlgenome.</title>
        <authorList>
            <person name="Brown T."/>
            <person name="Elewa A."/>
            <person name="Iarovenko S."/>
            <person name="Subramanian E."/>
            <person name="Araus A.J."/>
            <person name="Petzold A."/>
            <person name="Susuki M."/>
            <person name="Suzuki K.-i.T."/>
            <person name="Hayashi T."/>
            <person name="Toyoda A."/>
            <person name="Oliveira C."/>
            <person name="Osipova E."/>
            <person name="Leigh N.D."/>
            <person name="Simon A."/>
            <person name="Yun M.H."/>
        </authorList>
    </citation>
    <scope>NUCLEOTIDE SEQUENCE</scope>
    <source>
        <strain evidence="14">20211129_DDA</strain>
        <tissue evidence="14">Liver</tissue>
    </source>
</reference>
<dbReference type="Pfam" id="PF01448">
    <property type="entry name" value="ELM2"/>
    <property type="match status" value="1"/>
</dbReference>
<evidence type="ECO:0000256" key="1">
    <source>
        <dbReference type="ARBA" id="ARBA00004123"/>
    </source>
</evidence>
<organism evidence="14 15">
    <name type="scientific">Pleurodeles waltl</name>
    <name type="common">Iberian ribbed newt</name>
    <dbReference type="NCBI Taxonomy" id="8319"/>
    <lineage>
        <taxon>Eukaryota</taxon>
        <taxon>Metazoa</taxon>
        <taxon>Chordata</taxon>
        <taxon>Craniata</taxon>
        <taxon>Vertebrata</taxon>
        <taxon>Euteleostomi</taxon>
        <taxon>Amphibia</taxon>
        <taxon>Batrachia</taxon>
        <taxon>Caudata</taxon>
        <taxon>Salamandroidea</taxon>
        <taxon>Salamandridae</taxon>
        <taxon>Pleurodelinae</taxon>
        <taxon>Pleurodeles</taxon>
    </lineage>
</organism>
<dbReference type="SUPFAM" id="SSF46689">
    <property type="entry name" value="Homeodomain-like"/>
    <property type="match status" value="1"/>
</dbReference>
<dbReference type="SMART" id="SM00717">
    <property type="entry name" value="SANT"/>
    <property type="match status" value="1"/>
</dbReference>
<protein>
    <recommendedName>
        <fullName evidence="16">Transcriptional-regulating factor 1</fullName>
    </recommendedName>
</protein>
<dbReference type="GO" id="GO:0006357">
    <property type="term" value="P:regulation of transcription by RNA polymerase II"/>
    <property type="evidence" value="ECO:0007669"/>
    <property type="project" value="TreeGrafter"/>
</dbReference>
<evidence type="ECO:0000256" key="8">
    <source>
        <dbReference type="PROSITE-ProRule" id="PRU00042"/>
    </source>
</evidence>
<evidence type="ECO:0008006" key="16">
    <source>
        <dbReference type="Google" id="ProtNLM"/>
    </source>
</evidence>
<evidence type="ECO:0000313" key="14">
    <source>
        <dbReference type="EMBL" id="KAJ1157360.1"/>
    </source>
</evidence>
<dbReference type="Pfam" id="PF13912">
    <property type="entry name" value="zf-C2H2_6"/>
    <property type="match status" value="2"/>
</dbReference>
<dbReference type="PROSITE" id="PS00028">
    <property type="entry name" value="ZINC_FINGER_C2H2_1"/>
    <property type="match status" value="3"/>
</dbReference>
<dbReference type="InterPro" id="IPR051066">
    <property type="entry name" value="Trans_reg/Corepressor"/>
</dbReference>
<dbReference type="PROSITE" id="PS51156">
    <property type="entry name" value="ELM2"/>
    <property type="match status" value="1"/>
</dbReference>
<dbReference type="Gene3D" id="1.10.10.60">
    <property type="entry name" value="Homeodomain-like"/>
    <property type="match status" value="1"/>
</dbReference>
<keyword evidence="5" id="KW-0238">DNA-binding</keyword>
<dbReference type="InterPro" id="IPR013087">
    <property type="entry name" value="Znf_C2H2_type"/>
</dbReference>
<feature type="coiled-coil region" evidence="9">
    <location>
        <begin position="667"/>
        <end position="694"/>
    </location>
</feature>
<dbReference type="InterPro" id="IPR017884">
    <property type="entry name" value="SANT_dom"/>
</dbReference>
<dbReference type="InterPro" id="IPR009057">
    <property type="entry name" value="Homeodomain-like_sf"/>
</dbReference>
<dbReference type="GO" id="GO:0003714">
    <property type="term" value="F:transcription corepressor activity"/>
    <property type="evidence" value="ECO:0007669"/>
    <property type="project" value="TreeGrafter"/>
</dbReference>
<dbReference type="PANTHER" id="PTHR16089:SF19">
    <property type="entry name" value="TRANSCRIPTIONAL-REGULATING FACTOR 1"/>
    <property type="match status" value="1"/>
</dbReference>
<keyword evidence="8" id="KW-0863">Zinc-finger</keyword>
<feature type="domain" description="SANT" evidence="13">
    <location>
        <begin position="452"/>
        <end position="503"/>
    </location>
</feature>
<evidence type="ECO:0000256" key="5">
    <source>
        <dbReference type="ARBA" id="ARBA00023125"/>
    </source>
</evidence>
<keyword evidence="4" id="KW-0805">Transcription regulation</keyword>
<keyword evidence="3" id="KW-0007">Acetylation</keyword>
<dbReference type="PROSITE" id="PS51293">
    <property type="entry name" value="SANT"/>
    <property type="match status" value="1"/>
</dbReference>
<dbReference type="InterPro" id="IPR001005">
    <property type="entry name" value="SANT/Myb"/>
</dbReference>
<name>A0AAV7S0U0_PLEWA</name>
<keyword evidence="8" id="KW-0479">Metal-binding</keyword>
<feature type="compositionally biased region" description="Polar residues" evidence="10">
    <location>
        <begin position="193"/>
        <end position="212"/>
    </location>
</feature>
<dbReference type="Proteomes" id="UP001066276">
    <property type="component" value="Chromosome 5"/>
</dbReference>
<dbReference type="PROSITE" id="PS50157">
    <property type="entry name" value="ZINC_FINGER_C2H2_2"/>
    <property type="match status" value="3"/>
</dbReference>
<keyword evidence="6" id="KW-0804">Transcription</keyword>
<dbReference type="FunFam" id="1.10.10.60:FF:000086">
    <property type="entry name" value="transcriptional-regulating factor 1 isoform X1"/>
    <property type="match status" value="1"/>
</dbReference>
<dbReference type="GO" id="GO:0003677">
    <property type="term" value="F:DNA binding"/>
    <property type="evidence" value="ECO:0007669"/>
    <property type="project" value="UniProtKB-KW"/>
</dbReference>
<feature type="region of interest" description="Disordered" evidence="10">
    <location>
        <begin position="627"/>
        <end position="646"/>
    </location>
</feature>
<accession>A0AAV7S0U0</accession>
<dbReference type="AlphaFoldDB" id="A0AAV7S0U0"/>
<sequence>MGPHTNLSMTDLTEQHMRHHCANVVTRPPPSRPVTPILTSRGTQQQSPNTTWPQVQRPESRLPTVSPDQSLLQKGHSEKCGVKSRLTCSICCKEFKSLPALNGHMRSHGGMRASPIFKQDEGGKLKQEVKEAENFTPIIMPVSVPVKLQSAEPSMLVSSIPVQDKCASTVSDGEMPVLKRMACSPLWAPNLPSPGSTAGTIRNNQQSGTAIENSEEILKPQQEKKKYRHRPEPLFIPPPSPSLNMSCSGVTLYQSQLRSPRILGDHLLVRAQELPPYTPPPMLSPVRQGPGLFSSVIPAHGSAAYSQLPPTPLTPTPRVLLFRNSLDGGSIPVTPGPGEQTIDIEPRINIGPRFQATIPELQSPSFLEMEEHKATLVWKPLTALENKACLQRVKDFLNMSCSSVLPGGGTNLEYALHSLFEVNGDVMSALEMLLLKNKCRSKSHPLANYHYAGSDRWTSQERKLFNKLLASNNKDFFQVQKMVNSKTLAQCVEYYYTWKKILRFGRKHRTRLTDIAVDCMTSPEENDLEIDNNDEEELEEDTKSEIGEEYEMQKCPEPSVTAPFELPLFQSLELPSPSFICEMPNCGAIFISRQALNGHARIHGGTNQVSKATPVVSAVKHKTAPQSGYYSVKSSPAHSTTSGETDPTTVFPCKECCKVFFKIKSRNAHMKTHRQQEEQQRQKAQKAAVAAEMAATIARTAVPMGHGLIPFDHLMRHMEHGFDDDVAQDLGDVLVDAADFLLGDDGVGLLQEDTEL</sequence>
<evidence type="ECO:0000256" key="2">
    <source>
        <dbReference type="ARBA" id="ARBA00022553"/>
    </source>
</evidence>
<keyword evidence="7" id="KW-0539">Nucleus</keyword>
<evidence type="ECO:0000256" key="4">
    <source>
        <dbReference type="ARBA" id="ARBA00023015"/>
    </source>
</evidence>
<dbReference type="SMART" id="SM00355">
    <property type="entry name" value="ZnF_C2H2"/>
    <property type="match status" value="3"/>
</dbReference>
<dbReference type="GO" id="GO:0008270">
    <property type="term" value="F:zinc ion binding"/>
    <property type="evidence" value="ECO:0007669"/>
    <property type="project" value="UniProtKB-KW"/>
</dbReference>
<dbReference type="EMBL" id="JANPWB010000009">
    <property type="protein sequence ID" value="KAJ1157360.1"/>
    <property type="molecule type" value="Genomic_DNA"/>
</dbReference>
<evidence type="ECO:0000259" key="11">
    <source>
        <dbReference type="PROSITE" id="PS50157"/>
    </source>
</evidence>
<dbReference type="Gene3D" id="3.30.160.60">
    <property type="entry name" value="Classic Zinc Finger"/>
    <property type="match status" value="1"/>
</dbReference>
<dbReference type="GO" id="GO:0000118">
    <property type="term" value="C:histone deacetylase complex"/>
    <property type="evidence" value="ECO:0007669"/>
    <property type="project" value="TreeGrafter"/>
</dbReference>
<proteinExistence type="predicted"/>
<dbReference type="PANTHER" id="PTHR16089">
    <property type="entry name" value="REST COREPRESSOR COREST PROTEIN-RELATED"/>
    <property type="match status" value="1"/>
</dbReference>
<feature type="region of interest" description="Disordered" evidence="10">
    <location>
        <begin position="193"/>
        <end position="240"/>
    </location>
</feature>
<keyword evidence="2" id="KW-0597">Phosphoprotein</keyword>
<feature type="domain" description="C2H2-type" evidence="11">
    <location>
        <begin position="651"/>
        <end position="678"/>
    </location>
</feature>